<dbReference type="Proteomes" id="UP000289886">
    <property type="component" value="Unassembled WGS sequence"/>
</dbReference>
<dbReference type="AlphaFoldDB" id="A0A444UVG1"/>
<dbReference type="EMBL" id="SCEB01006860">
    <property type="protein sequence ID" value="RXM92154.1"/>
    <property type="molecule type" value="Genomic_DNA"/>
</dbReference>
<organism evidence="1 2">
    <name type="scientific">Acipenser ruthenus</name>
    <name type="common">Sterlet sturgeon</name>
    <dbReference type="NCBI Taxonomy" id="7906"/>
    <lineage>
        <taxon>Eukaryota</taxon>
        <taxon>Metazoa</taxon>
        <taxon>Chordata</taxon>
        <taxon>Craniata</taxon>
        <taxon>Vertebrata</taxon>
        <taxon>Euteleostomi</taxon>
        <taxon>Actinopterygii</taxon>
        <taxon>Chondrostei</taxon>
        <taxon>Acipenseriformes</taxon>
        <taxon>Acipenseridae</taxon>
        <taxon>Acipenser</taxon>
    </lineage>
</organism>
<name>A0A444UVG1_ACIRT</name>
<evidence type="ECO:0000313" key="2">
    <source>
        <dbReference type="Proteomes" id="UP000289886"/>
    </source>
</evidence>
<gene>
    <name evidence="1" type="ORF">EOD39_20430</name>
</gene>
<keyword evidence="2" id="KW-1185">Reference proteome</keyword>
<comment type="caution">
    <text evidence="1">The sequence shown here is derived from an EMBL/GenBank/DDBJ whole genome shotgun (WGS) entry which is preliminary data.</text>
</comment>
<protein>
    <submittedName>
        <fullName evidence="1">Uncharacterized protein</fullName>
    </submittedName>
</protein>
<proteinExistence type="predicted"/>
<reference evidence="1 2" key="1">
    <citation type="submission" date="2019-01" db="EMBL/GenBank/DDBJ databases">
        <title>Draft Genome and Complete Hox-Cluster Characterization of the Sterlet Sturgeon (Acipenser ruthenus).</title>
        <authorList>
            <person name="Wei Q."/>
        </authorList>
    </citation>
    <scope>NUCLEOTIDE SEQUENCE [LARGE SCALE GENOMIC DNA]</scope>
    <source>
        <strain evidence="1">WHYD16114868_AA</strain>
        <tissue evidence="1">Blood</tissue>
    </source>
</reference>
<sequence>MASAAFGDISDSCDEWFDFDYIPENKDAEDPEAPWQWCVSEKVCFLPSYELPNQSLPTTPFKEPEVPTEPVFIPLAHTLPTELPGDHDDPNSLYGVTFTRILKIVKSLLASLLEVIIDRDLQKNCAG</sequence>
<accession>A0A444UVG1</accession>
<evidence type="ECO:0000313" key="1">
    <source>
        <dbReference type="EMBL" id="RXM92154.1"/>
    </source>
</evidence>